<feature type="compositionally biased region" description="Basic and acidic residues" evidence="1">
    <location>
        <begin position="717"/>
        <end position="732"/>
    </location>
</feature>
<dbReference type="GO" id="GO:0000981">
    <property type="term" value="F:DNA-binding transcription factor activity, RNA polymerase II-specific"/>
    <property type="evidence" value="ECO:0007669"/>
    <property type="project" value="TreeGrafter"/>
</dbReference>
<comment type="caution">
    <text evidence="3">The sequence shown here is derived from an EMBL/GenBank/DDBJ whole genome shotgun (WGS) entry which is preliminary data.</text>
</comment>
<organism evidence="3 4">
    <name type="scientific">Mytilus edulis</name>
    <name type="common">Blue mussel</name>
    <dbReference type="NCBI Taxonomy" id="6550"/>
    <lineage>
        <taxon>Eukaryota</taxon>
        <taxon>Metazoa</taxon>
        <taxon>Spiralia</taxon>
        <taxon>Lophotrochozoa</taxon>
        <taxon>Mollusca</taxon>
        <taxon>Bivalvia</taxon>
        <taxon>Autobranchia</taxon>
        <taxon>Pteriomorphia</taxon>
        <taxon>Mytilida</taxon>
        <taxon>Mytiloidea</taxon>
        <taxon>Mytilidae</taxon>
        <taxon>Mytilinae</taxon>
        <taxon>Mytilus</taxon>
    </lineage>
</organism>
<dbReference type="Gene3D" id="1.10.10.10">
    <property type="entry name" value="Winged helix-like DNA-binding domain superfamily/Winged helix DNA-binding domain"/>
    <property type="match status" value="1"/>
</dbReference>
<name>A0A8S3TW24_MYTED</name>
<dbReference type="InterPro" id="IPR036388">
    <property type="entry name" value="WH-like_DNA-bd_sf"/>
</dbReference>
<accession>A0A8S3TW24</accession>
<protein>
    <submittedName>
        <fullName evidence="3">IRF2</fullName>
    </submittedName>
</protein>
<feature type="compositionally biased region" description="Acidic residues" evidence="1">
    <location>
        <begin position="30"/>
        <end position="42"/>
    </location>
</feature>
<gene>
    <name evidence="3" type="ORF">MEDL_45678</name>
</gene>
<dbReference type="GO" id="GO:0005634">
    <property type="term" value="C:nucleus"/>
    <property type="evidence" value="ECO:0007669"/>
    <property type="project" value="TreeGrafter"/>
</dbReference>
<dbReference type="PANTHER" id="PTHR11949:SF17">
    <property type="entry name" value="IRF TRYPTOPHAN PENTAD REPEAT DOMAIN-CONTAINING PROTEIN"/>
    <property type="match status" value="1"/>
</dbReference>
<feature type="region of interest" description="Disordered" evidence="1">
    <location>
        <begin position="188"/>
        <end position="215"/>
    </location>
</feature>
<feature type="region of interest" description="Disordered" evidence="1">
    <location>
        <begin position="717"/>
        <end position="737"/>
    </location>
</feature>
<dbReference type="EMBL" id="CAJPWZ010002196">
    <property type="protein sequence ID" value="CAG2233012.1"/>
    <property type="molecule type" value="Genomic_DNA"/>
</dbReference>
<feature type="domain" description="IRF tryptophan pentad repeat" evidence="2">
    <location>
        <begin position="59"/>
        <end position="163"/>
    </location>
</feature>
<dbReference type="SMART" id="SM00348">
    <property type="entry name" value="IRF"/>
    <property type="match status" value="1"/>
</dbReference>
<evidence type="ECO:0000259" key="2">
    <source>
        <dbReference type="PROSITE" id="PS51507"/>
    </source>
</evidence>
<sequence>MSSDQEVCEEPDLGVETEEIICETVFIKSEEDELEDEEDDTPSETYSVEGQRPVRPVERQKMRPWLIDLLDKNILPGLSWQNKRENIFRISWKHAAHNCFNRNRDSDLFERWAFHTGRHHEGNHKRWKANFRCALNSLPDVMELKELGVRKGDNAFKVYKFLDSPEPTMKEKMEIKRKYSLMAGIKLDESHSGSSTPTVSTAPSSPEREGSSGVDGGIQTLLKAIELKTQQQTDMSKTPQKRGSSGGTTQTRSKRAKKDSRDDVPVETEATVVICSGRPSPASTPGSDTISGVQKMPYITAIDPMSGIPYVTAVDQKTGKLTLVQLRKTDSPSAPTTPTGRSEIIIPSSKMLMGLPGQGQSMMAVPQAQTITSTIKCGEHFITVPMSVAASLQKETTTEEKVTIPVQLLQQELQKQAQQQVQQAQQGVPNLINLGNLFASNPAAALHLAKQMSASTGSIPIPVLEQISQAQQKMTEKSVPKTVIQTEVQQVRMVAPPLVSESLPPVPQLNKNITSIAAALRMSIPSTQPSTPSVVTGISSPIQQPQPVSTTTLGPGLAQDPQGIRSKLVSRLMVSGSSMTNQSPGVRMPVSSLIPAPTSTPRPRLDHILVKPNPNLTLPSTHLQPVRTSDMVVMSTASSSSLDFVTGPPKLMTAISERTIDLNANKSTLAIPSTSTHLKNSREADVVSIGSSPSPVCTPELRPDILDRQLTIELSKMEKEPSAQRMTEESQHLSDNYSRRTVQTQCNMFLWNYLNGKMEEAGKSDLFQVLGPMPPTRKSVWTQCAFVQNAALEYSPSMNTGHCMLQSGEENLKKKIIVEAIGILKSPQYKVLAWKVVTTEKKRKCLVIRNRQYFGVMGHDLDPLTLTLTMKGKITLNIAFKPVEEFSILNVEKDGINRDRFIEIIDKITKYSFCSGIEKRYMRSCRRRSDIIFFNYPFKRCQSDSCQVWYSPEDEAALAKDKHLSPCSHCKDINHKLNGDHNVRRQKLQTTTSKVNSLPGAGSAAKENGNTLVGRQIVIKEVISSKPVIIKEMEKVVVEKIARVDTVLECVPDMPP</sequence>
<keyword evidence="4" id="KW-1185">Reference proteome</keyword>
<evidence type="ECO:0000256" key="1">
    <source>
        <dbReference type="SAM" id="MobiDB-lite"/>
    </source>
</evidence>
<feature type="compositionally biased region" description="Low complexity" evidence="1">
    <location>
        <begin position="192"/>
        <end position="205"/>
    </location>
</feature>
<dbReference type="PANTHER" id="PTHR11949">
    <property type="entry name" value="INTERFERON REGULATORY FACTOR"/>
    <property type="match status" value="1"/>
</dbReference>
<dbReference type="CDD" id="cd00103">
    <property type="entry name" value="IRF"/>
    <property type="match status" value="1"/>
</dbReference>
<dbReference type="PROSITE" id="PS51507">
    <property type="entry name" value="IRF_2"/>
    <property type="match status" value="1"/>
</dbReference>
<reference evidence="3" key="1">
    <citation type="submission" date="2021-03" db="EMBL/GenBank/DDBJ databases">
        <authorList>
            <person name="Bekaert M."/>
        </authorList>
    </citation>
    <scope>NUCLEOTIDE SEQUENCE</scope>
</reference>
<feature type="compositionally biased region" description="Polar residues" evidence="1">
    <location>
        <begin position="528"/>
        <end position="553"/>
    </location>
</feature>
<dbReference type="SUPFAM" id="SSF46785">
    <property type="entry name" value="Winged helix' DNA-binding domain"/>
    <property type="match status" value="1"/>
</dbReference>
<feature type="compositionally biased region" description="Polar residues" evidence="1">
    <location>
        <begin position="229"/>
        <end position="251"/>
    </location>
</feature>
<dbReference type="GO" id="GO:0002376">
    <property type="term" value="P:immune system process"/>
    <property type="evidence" value="ECO:0007669"/>
    <property type="project" value="TreeGrafter"/>
</dbReference>
<dbReference type="PRINTS" id="PR00267">
    <property type="entry name" value="INTFRNREGFCT"/>
</dbReference>
<evidence type="ECO:0000313" key="3">
    <source>
        <dbReference type="EMBL" id="CAG2233012.1"/>
    </source>
</evidence>
<dbReference type="InterPro" id="IPR001346">
    <property type="entry name" value="Interferon_reg_fact_DNA-bd_dom"/>
</dbReference>
<dbReference type="Pfam" id="PF00605">
    <property type="entry name" value="IRF"/>
    <property type="match status" value="1"/>
</dbReference>
<dbReference type="OrthoDB" id="6538197at2759"/>
<proteinExistence type="predicted"/>
<dbReference type="Proteomes" id="UP000683360">
    <property type="component" value="Unassembled WGS sequence"/>
</dbReference>
<dbReference type="InterPro" id="IPR036390">
    <property type="entry name" value="WH_DNA-bd_sf"/>
</dbReference>
<feature type="region of interest" description="Disordered" evidence="1">
    <location>
        <begin position="229"/>
        <end position="266"/>
    </location>
</feature>
<evidence type="ECO:0000313" key="4">
    <source>
        <dbReference type="Proteomes" id="UP000683360"/>
    </source>
</evidence>
<feature type="region of interest" description="Disordered" evidence="1">
    <location>
        <begin position="29"/>
        <end position="53"/>
    </location>
</feature>
<dbReference type="GO" id="GO:0000978">
    <property type="term" value="F:RNA polymerase II cis-regulatory region sequence-specific DNA binding"/>
    <property type="evidence" value="ECO:0007669"/>
    <property type="project" value="TreeGrafter"/>
</dbReference>
<feature type="region of interest" description="Disordered" evidence="1">
    <location>
        <begin position="528"/>
        <end position="560"/>
    </location>
</feature>
<dbReference type="AlphaFoldDB" id="A0A8S3TW24"/>